<proteinExistence type="inferred from homology"/>
<name>A0A921KD42_SPOPS</name>
<dbReference type="PROSITE" id="PS51756">
    <property type="entry name" value="LXG"/>
    <property type="match status" value="1"/>
</dbReference>
<feature type="transmembrane region" description="Helical" evidence="2">
    <location>
        <begin position="480"/>
        <end position="503"/>
    </location>
</feature>
<feature type="domain" description="LXG" evidence="3">
    <location>
        <begin position="1"/>
        <end position="234"/>
    </location>
</feature>
<evidence type="ECO:0000313" key="5">
    <source>
        <dbReference type="Proteomes" id="UP000698173"/>
    </source>
</evidence>
<dbReference type="Proteomes" id="UP000698173">
    <property type="component" value="Unassembled WGS sequence"/>
</dbReference>
<gene>
    <name evidence="4" type="ORF">K8V56_08760</name>
</gene>
<organism evidence="4 5">
    <name type="scientific">Sporosarcina psychrophila</name>
    <name type="common">Bacillus psychrophilus</name>
    <dbReference type="NCBI Taxonomy" id="1476"/>
    <lineage>
        <taxon>Bacteria</taxon>
        <taxon>Bacillati</taxon>
        <taxon>Bacillota</taxon>
        <taxon>Bacilli</taxon>
        <taxon>Bacillales</taxon>
        <taxon>Caryophanaceae</taxon>
        <taxon>Sporosarcina</taxon>
    </lineage>
</organism>
<keyword evidence="2" id="KW-1133">Transmembrane helix</keyword>
<keyword evidence="2" id="KW-0812">Transmembrane</keyword>
<dbReference type="InterPro" id="IPR006829">
    <property type="entry name" value="LXG_dom"/>
</dbReference>
<evidence type="ECO:0000259" key="3">
    <source>
        <dbReference type="PROSITE" id="PS51756"/>
    </source>
</evidence>
<dbReference type="AlphaFoldDB" id="A0A921KD42"/>
<protein>
    <submittedName>
        <fullName evidence="4">LXG domain-containing protein</fullName>
    </submittedName>
</protein>
<reference evidence="4" key="1">
    <citation type="journal article" date="2021" name="PeerJ">
        <title>Extensive microbial diversity within the chicken gut microbiome revealed by metagenomics and culture.</title>
        <authorList>
            <person name="Gilroy R."/>
            <person name="Ravi A."/>
            <person name="Getino M."/>
            <person name="Pursley I."/>
            <person name="Horton D.L."/>
            <person name="Alikhan N.F."/>
            <person name="Baker D."/>
            <person name="Gharbi K."/>
            <person name="Hall N."/>
            <person name="Watson M."/>
            <person name="Adriaenssens E.M."/>
            <person name="Foster-Nyarko E."/>
            <person name="Jarju S."/>
            <person name="Secka A."/>
            <person name="Antonio M."/>
            <person name="Oren A."/>
            <person name="Chaudhuri R.R."/>
            <person name="La Ragione R."/>
            <person name="Hildebrand F."/>
            <person name="Pallen M.J."/>
        </authorList>
    </citation>
    <scope>NUCLEOTIDE SEQUENCE</scope>
    <source>
        <strain evidence="4">CHK171-7178</strain>
    </source>
</reference>
<comment type="caution">
    <text evidence="4">The sequence shown here is derived from an EMBL/GenBank/DDBJ whole genome shotgun (WGS) entry which is preliminary data.</text>
</comment>
<evidence type="ECO:0000256" key="1">
    <source>
        <dbReference type="ARBA" id="ARBA00034117"/>
    </source>
</evidence>
<evidence type="ECO:0000313" key="4">
    <source>
        <dbReference type="EMBL" id="HJF31857.1"/>
    </source>
</evidence>
<dbReference type="EMBL" id="DYWT01000141">
    <property type="protein sequence ID" value="HJF31857.1"/>
    <property type="molecule type" value="Genomic_DNA"/>
</dbReference>
<accession>A0A921KD42</accession>
<evidence type="ECO:0000256" key="2">
    <source>
        <dbReference type="SAM" id="Phobius"/>
    </source>
</evidence>
<sequence length="529" mass="56584">MKVLDVSPFAEGLQKNITMLSRLEGEMKAIETAVGGLVALDDSLKGQGGNAIRAFYNDCHMPFLQFFMTFKTSYDSVLSQMKSALDTLEPASNGYIQENFLETDVEAGLKTIDHFTLTKTDEANAVMDEVSDIVALPHLDDSEVHEGVKSAQAKREKTITDLHEFDATQTAALTQIEADLLTMELWLLEIEGMMNDGLTDIDFQAESWAEYSGNHPLTTELGQRVDEMNGVVDNGTEEETGDVSSANEHVLNLRTAVTWAGRANTGISGFYSSFGLYHAGKDGGLSTSKHPNLRTGADSYRINATQKALANLRVKPDASALSAFNYRLPKGGKKWSPKHYEIAATNQTMLKFASQKPGQSGWSGVGDQALKQHPSLAYFNPEATLGQKGKTVGTAALKGAGDSFKDIVDVKGIAKSGLVKGSVKALGPVGAGLNYYNNYHEAKDSGLSTEVAATKATVDTAIDTAVGGAVQAASIALGTAFIPIPGVGTAVGVLVGLGINGFLNRRSKDEDGNEKKDSQLDKLKGIFKW</sequence>
<dbReference type="Pfam" id="PF04740">
    <property type="entry name" value="LXG"/>
    <property type="match status" value="1"/>
</dbReference>
<comment type="similarity">
    <text evidence="1">In the N-terminal section; belongs to the LXG family.</text>
</comment>
<keyword evidence="2" id="KW-0472">Membrane</keyword>
<reference evidence="4" key="2">
    <citation type="submission" date="2021-09" db="EMBL/GenBank/DDBJ databases">
        <authorList>
            <person name="Gilroy R."/>
        </authorList>
    </citation>
    <scope>NUCLEOTIDE SEQUENCE</scope>
    <source>
        <strain evidence="4">CHK171-7178</strain>
    </source>
</reference>